<evidence type="ECO:0000256" key="2">
    <source>
        <dbReference type="ARBA" id="ARBA00022723"/>
    </source>
</evidence>
<dbReference type="SMART" id="SM00249">
    <property type="entry name" value="PHD"/>
    <property type="match status" value="1"/>
</dbReference>
<evidence type="ECO:0000259" key="7">
    <source>
        <dbReference type="SMART" id="SM00249"/>
    </source>
</evidence>
<organism evidence="8 9">
    <name type="scientific">Larinioides sclopetarius</name>
    <dbReference type="NCBI Taxonomy" id="280406"/>
    <lineage>
        <taxon>Eukaryota</taxon>
        <taxon>Metazoa</taxon>
        <taxon>Ecdysozoa</taxon>
        <taxon>Arthropoda</taxon>
        <taxon>Chelicerata</taxon>
        <taxon>Arachnida</taxon>
        <taxon>Araneae</taxon>
        <taxon>Araneomorphae</taxon>
        <taxon>Entelegynae</taxon>
        <taxon>Araneoidea</taxon>
        <taxon>Araneidae</taxon>
        <taxon>Larinioides</taxon>
    </lineage>
</organism>
<dbReference type="InterPro" id="IPR011011">
    <property type="entry name" value="Znf_FYVE_PHD"/>
</dbReference>
<keyword evidence="3" id="KW-0863">Zinc-finger</keyword>
<keyword evidence="2" id="KW-0479">Metal-binding</keyword>
<dbReference type="InterPro" id="IPR013083">
    <property type="entry name" value="Znf_RING/FYVE/PHD"/>
</dbReference>
<accession>A0AAV2AAN3</accession>
<dbReference type="InterPro" id="IPR019787">
    <property type="entry name" value="Znf_PHD-finger"/>
</dbReference>
<keyword evidence="4" id="KW-0862">Zinc</keyword>
<dbReference type="PANTHER" id="PTHR14571">
    <property type="entry name" value="HISTONE-LYSINE N-METHYLTRANSFERASE SET-26-RELATED"/>
    <property type="match status" value="1"/>
</dbReference>
<dbReference type="SUPFAM" id="SSF57903">
    <property type="entry name" value="FYVE/PHD zinc finger"/>
    <property type="match status" value="1"/>
</dbReference>
<feature type="domain" description="Zinc finger PHD-type" evidence="7">
    <location>
        <begin position="97"/>
        <end position="141"/>
    </location>
</feature>
<feature type="region of interest" description="Disordered" evidence="6">
    <location>
        <begin position="1"/>
        <end position="28"/>
    </location>
</feature>
<protein>
    <recommendedName>
        <fullName evidence="7">Zinc finger PHD-type domain-containing protein</fullName>
    </recommendedName>
</protein>
<dbReference type="EMBL" id="CAXIEN010000127">
    <property type="protein sequence ID" value="CAL1280054.1"/>
    <property type="molecule type" value="Genomic_DNA"/>
</dbReference>
<feature type="compositionally biased region" description="Basic and acidic residues" evidence="6">
    <location>
        <begin position="74"/>
        <end position="87"/>
    </location>
</feature>
<comment type="subcellular location">
    <subcellularLocation>
        <location evidence="1">Nucleus</location>
    </subcellularLocation>
</comment>
<comment type="caution">
    <text evidence="8">The sequence shown here is derived from an EMBL/GenBank/DDBJ whole genome shotgun (WGS) entry which is preliminary data.</text>
</comment>
<evidence type="ECO:0000256" key="4">
    <source>
        <dbReference type="ARBA" id="ARBA00022833"/>
    </source>
</evidence>
<keyword evidence="5" id="KW-0539">Nucleus</keyword>
<evidence type="ECO:0000256" key="3">
    <source>
        <dbReference type="ARBA" id="ARBA00022771"/>
    </source>
</evidence>
<dbReference type="AlphaFoldDB" id="A0AAV2AAN3"/>
<gene>
    <name evidence="8" type="ORF">LARSCL_LOCUS10743</name>
</gene>
<dbReference type="GO" id="GO:0005634">
    <property type="term" value="C:nucleus"/>
    <property type="evidence" value="ECO:0007669"/>
    <property type="project" value="UniProtKB-SubCell"/>
</dbReference>
<evidence type="ECO:0000313" key="9">
    <source>
        <dbReference type="Proteomes" id="UP001497382"/>
    </source>
</evidence>
<dbReference type="InterPro" id="IPR001965">
    <property type="entry name" value="Znf_PHD"/>
</dbReference>
<proteinExistence type="predicted"/>
<dbReference type="Proteomes" id="UP001497382">
    <property type="component" value="Unassembled WGS sequence"/>
</dbReference>
<reference evidence="8 9" key="1">
    <citation type="submission" date="2024-04" db="EMBL/GenBank/DDBJ databases">
        <authorList>
            <person name="Rising A."/>
            <person name="Reimegard J."/>
            <person name="Sonavane S."/>
            <person name="Akerstrom W."/>
            <person name="Nylinder S."/>
            <person name="Hedman E."/>
            <person name="Kallberg Y."/>
        </authorList>
    </citation>
    <scope>NUCLEOTIDE SEQUENCE [LARGE SCALE GENOMIC DNA]</scope>
</reference>
<keyword evidence="9" id="KW-1185">Reference proteome</keyword>
<dbReference type="GO" id="GO:0008270">
    <property type="term" value="F:zinc ion binding"/>
    <property type="evidence" value="ECO:0007669"/>
    <property type="project" value="UniProtKB-KW"/>
</dbReference>
<dbReference type="Pfam" id="PF13831">
    <property type="entry name" value="PHD_2"/>
    <property type="match status" value="1"/>
</dbReference>
<sequence length="161" mass="18774">MERQQKRIVVSSGDQNNSSHSQGSPPQNSLLLFCDLILKYEKYKIDKEELDDESFSSSGSERTNDSFSSENENNEDKYSNEDGKTDSDQDDSWNLITCYCMKPFRGRPMIECTQCGTWIHMSCAKIRPNNVPDVFICQFCRKPKDTKRRSERIRSEDRRFS</sequence>
<evidence type="ECO:0000256" key="6">
    <source>
        <dbReference type="SAM" id="MobiDB-lite"/>
    </source>
</evidence>
<name>A0AAV2AAN3_9ARAC</name>
<evidence type="ECO:0000256" key="1">
    <source>
        <dbReference type="ARBA" id="ARBA00004123"/>
    </source>
</evidence>
<evidence type="ECO:0000313" key="8">
    <source>
        <dbReference type="EMBL" id="CAL1280054.1"/>
    </source>
</evidence>
<dbReference type="Gene3D" id="3.30.40.10">
    <property type="entry name" value="Zinc/RING finger domain, C3HC4 (zinc finger)"/>
    <property type="match status" value="1"/>
</dbReference>
<dbReference type="CDD" id="cd15546">
    <property type="entry name" value="PHD_PHF13_like"/>
    <property type="match status" value="1"/>
</dbReference>
<evidence type="ECO:0000256" key="5">
    <source>
        <dbReference type="ARBA" id="ARBA00023242"/>
    </source>
</evidence>
<feature type="region of interest" description="Disordered" evidence="6">
    <location>
        <begin position="49"/>
        <end position="91"/>
    </location>
</feature>
<feature type="compositionally biased region" description="Polar residues" evidence="6">
    <location>
        <begin position="12"/>
        <end position="28"/>
    </location>
</feature>
<dbReference type="PANTHER" id="PTHR14571:SF9">
    <property type="entry name" value="HISTONE-LYSINE N-METHYLTRANSFERASE SET-26-RELATED"/>
    <property type="match status" value="1"/>
</dbReference>